<dbReference type="AlphaFoldDB" id="A0AAW1SP61"/>
<evidence type="ECO:0000313" key="1">
    <source>
        <dbReference type="EMBL" id="KAK9850097.1"/>
    </source>
</evidence>
<proteinExistence type="predicted"/>
<feature type="non-terminal residue" evidence="1">
    <location>
        <position position="1"/>
    </location>
</feature>
<dbReference type="EMBL" id="JALJOV010001304">
    <property type="protein sequence ID" value="KAK9850097.1"/>
    <property type="molecule type" value="Genomic_DNA"/>
</dbReference>
<protein>
    <submittedName>
        <fullName evidence="1">Uncharacterized protein</fullName>
    </submittedName>
</protein>
<keyword evidence="2" id="KW-1185">Reference proteome</keyword>
<gene>
    <name evidence="1" type="ORF">WJX84_009691</name>
</gene>
<name>A0AAW1SP61_9CHLO</name>
<evidence type="ECO:0000313" key="2">
    <source>
        <dbReference type="Proteomes" id="UP001485043"/>
    </source>
</evidence>
<reference evidence="1 2" key="1">
    <citation type="journal article" date="2024" name="Nat. Commun.">
        <title>Phylogenomics reveals the evolutionary origins of lichenization in chlorophyte algae.</title>
        <authorList>
            <person name="Puginier C."/>
            <person name="Libourel C."/>
            <person name="Otte J."/>
            <person name="Skaloud P."/>
            <person name="Haon M."/>
            <person name="Grisel S."/>
            <person name="Petersen M."/>
            <person name="Berrin J.G."/>
            <person name="Delaux P.M."/>
            <person name="Dal Grande F."/>
            <person name="Keller J."/>
        </authorList>
    </citation>
    <scope>NUCLEOTIDE SEQUENCE [LARGE SCALE GENOMIC DNA]</scope>
    <source>
        <strain evidence="1 2">SAG 2523</strain>
    </source>
</reference>
<dbReference type="Proteomes" id="UP001485043">
    <property type="component" value="Unassembled WGS sequence"/>
</dbReference>
<comment type="caution">
    <text evidence="1">The sequence shown here is derived from an EMBL/GenBank/DDBJ whole genome shotgun (WGS) entry which is preliminary data.</text>
</comment>
<accession>A0AAW1SP61</accession>
<sequence>PHSPEDIKACLEETIGARFWNIRLRPVQGNPLRFRELHKLDVKRYKCAIVLCDALWLDPDADDLNGIETKEKRDFLRLDAMIMMVQLNVRKALELAGHPDINIICEKVAFNGVTRFEDRFRLPLAVSVNFTSHSAKMLLEVAYNPRLLLTYSKIQSEARLLVQDSSAFARPGEVLTWAELHARAATVDQVLLGYYEISSVMSGPIQATINPAGDEHSHELRVWNKGDQRMKLLAFTRASLAHTEIDGNDTLLNSVWLASEDLDAADDAATAEALTFSSQQAV</sequence>
<organism evidence="1 2">
    <name type="scientific">Apatococcus fuscideae</name>
    <dbReference type="NCBI Taxonomy" id="2026836"/>
    <lineage>
        <taxon>Eukaryota</taxon>
        <taxon>Viridiplantae</taxon>
        <taxon>Chlorophyta</taxon>
        <taxon>core chlorophytes</taxon>
        <taxon>Trebouxiophyceae</taxon>
        <taxon>Chlorellales</taxon>
        <taxon>Chlorellaceae</taxon>
        <taxon>Apatococcus</taxon>
    </lineage>
</organism>